<reference evidence="2 4" key="2">
    <citation type="journal article" date="2018" name="Plant J.">
        <title>The Physcomitrella patens chromosome-scale assembly reveals moss genome structure and evolution.</title>
        <authorList>
            <person name="Lang D."/>
            <person name="Ullrich K.K."/>
            <person name="Murat F."/>
            <person name="Fuchs J."/>
            <person name="Jenkins J."/>
            <person name="Haas F.B."/>
            <person name="Piednoel M."/>
            <person name="Gundlach H."/>
            <person name="Van Bel M."/>
            <person name="Meyberg R."/>
            <person name="Vives C."/>
            <person name="Morata J."/>
            <person name="Symeonidi A."/>
            <person name="Hiss M."/>
            <person name="Muchero W."/>
            <person name="Kamisugi Y."/>
            <person name="Saleh O."/>
            <person name="Blanc G."/>
            <person name="Decker E.L."/>
            <person name="van Gessel N."/>
            <person name="Grimwood J."/>
            <person name="Hayes R.D."/>
            <person name="Graham S.W."/>
            <person name="Gunter L.E."/>
            <person name="McDaniel S.F."/>
            <person name="Hoernstein S.N.W."/>
            <person name="Larsson A."/>
            <person name="Li F.W."/>
            <person name="Perroud P.F."/>
            <person name="Phillips J."/>
            <person name="Ranjan P."/>
            <person name="Rokshar D.S."/>
            <person name="Rothfels C.J."/>
            <person name="Schneider L."/>
            <person name="Shu S."/>
            <person name="Stevenson D.W."/>
            <person name="Thummler F."/>
            <person name="Tillich M."/>
            <person name="Villarreal Aguilar J.C."/>
            <person name="Widiez T."/>
            <person name="Wong G.K."/>
            <person name="Wymore A."/>
            <person name="Zhang Y."/>
            <person name="Zimmer A.D."/>
            <person name="Quatrano R.S."/>
            <person name="Mayer K.F.X."/>
            <person name="Goodstein D."/>
            <person name="Casacuberta J.M."/>
            <person name="Vandepoele K."/>
            <person name="Reski R."/>
            <person name="Cuming A.C."/>
            <person name="Tuskan G.A."/>
            <person name="Maumus F."/>
            <person name="Salse J."/>
            <person name="Schmutz J."/>
            <person name="Rensing S.A."/>
        </authorList>
    </citation>
    <scope>NUCLEOTIDE SEQUENCE [LARGE SCALE GENOMIC DNA]</scope>
    <source>
        <strain evidence="3 4">cv. Gransden 2004</strain>
    </source>
</reference>
<gene>
    <name evidence="2" type="ORF">PHYPA_026138</name>
</gene>
<dbReference type="Proteomes" id="UP000006727">
    <property type="component" value="Chromosome 21"/>
</dbReference>
<dbReference type="PaxDb" id="3218-PP1S132_143V6.1"/>
<evidence type="ECO:0000313" key="3">
    <source>
        <dbReference type="EnsemblPlants" id="PAC:32916109.CDS.1"/>
    </source>
</evidence>
<evidence type="ECO:0000313" key="4">
    <source>
        <dbReference type="Proteomes" id="UP000006727"/>
    </source>
</evidence>
<sequence>MWYNFLACCEGLCAFHGKLNGTINPFSFGSCLEEPILMLMVILIISIIVIILGLEDQVLLLANIKENTRIEINNNRGGI</sequence>
<keyword evidence="1" id="KW-0812">Transmembrane</keyword>
<dbReference type="EnsemblPlants" id="Pp3c21_14070V3.2">
    <property type="protein sequence ID" value="PAC:32916110.CDS.1"/>
    <property type="gene ID" value="Pp3c21_14070"/>
</dbReference>
<evidence type="ECO:0000313" key="2">
    <source>
        <dbReference type="EMBL" id="PNR32013.1"/>
    </source>
</evidence>
<dbReference type="InParanoid" id="A0A2K1IRW0"/>
<dbReference type="AlphaFoldDB" id="A0A2K1IRW0"/>
<name>A0A2K1IRW0_PHYPA</name>
<reference evidence="3" key="3">
    <citation type="submission" date="2020-12" db="UniProtKB">
        <authorList>
            <consortium name="EnsemblPlants"/>
        </authorList>
    </citation>
    <scope>IDENTIFICATION</scope>
</reference>
<dbReference type="Gramene" id="Pp3c21_14070V3.2">
    <property type="protein sequence ID" value="PAC:32916110.CDS.1"/>
    <property type="gene ID" value="Pp3c21_14070"/>
</dbReference>
<keyword evidence="1" id="KW-0472">Membrane</keyword>
<protein>
    <submittedName>
        <fullName evidence="2 3">Uncharacterized protein</fullName>
    </submittedName>
</protein>
<feature type="transmembrane region" description="Helical" evidence="1">
    <location>
        <begin position="36"/>
        <end position="54"/>
    </location>
</feature>
<proteinExistence type="predicted"/>
<keyword evidence="4" id="KW-1185">Reference proteome</keyword>
<evidence type="ECO:0000256" key="1">
    <source>
        <dbReference type="SAM" id="Phobius"/>
    </source>
</evidence>
<dbReference type="EMBL" id="ABEU02000021">
    <property type="protein sequence ID" value="PNR32013.1"/>
    <property type="molecule type" value="Genomic_DNA"/>
</dbReference>
<keyword evidence="1" id="KW-1133">Transmembrane helix</keyword>
<dbReference type="EnsemblPlants" id="Pp3c21_14070V3.1">
    <property type="protein sequence ID" value="PAC:32916109.CDS.1"/>
    <property type="gene ID" value="Pp3c21_14070"/>
</dbReference>
<organism evidence="2">
    <name type="scientific">Physcomitrium patens</name>
    <name type="common">Spreading-leaved earth moss</name>
    <name type="synonym">Physcomitrella patens</name>
    <dbReference type="NCBI Taxonomy" id="3218"/>
    <lineage>
        <taxon>Eukaryota</taxon>
        <taxon>Viridiplantae</taxon>
        <taxon>Streptophyta</taxon>
        <taxon>Embryophyta</taxon>
        <taxon>Bryophyta</taxon>
        <taxon>Bryophytina</taxon>
        <taxon>Bryopsida</taxon>
        <taxon>Funariidae</taxon>
        <taxon>Funariales</taxon>
        <taxon>Funariaceae</taxon>
        <taxon>Physcomitrium</taxon>
    </lineage>
</organism>
<dbReference type="Gramene" id="Pp3c21_14070V3.1">
    <property type="protein sequence ID" value="PAC:32916109.CDS.1"/>
    <property type="gene ID" value="Pp3c21_14070"/>
</dbReference>
<accession>A0A2K1IRW0</accession>
<reference evidence="2 4" key="1">
    <citation type="journal article" date="2008" name="Science">
        <title>The Physcomitrella genome reveals evolutionary insights into the conquest of land by plants.</title>
        <authorList>
            <person name="Rensing S."/>
            <person name="Lang D."/>
            <person name="Zimmer A."/>
            <person name="Terry A."/>
            <person name="Salamov A."/>
            <person name="Shapiro H."/>
            <person name="Nishiyama T."/>
            <person name="Perroud P.-F."/>
            <person name="Lindquist E."/>
            <person name="Kamisugi Y."/>
            <person name="Tanahashi T."/>
            <person name="Sakakibara K."/>
            <person name="Fujita T."/>
            <person name="Oishi K."/>
            <person name="Shin-I T."/>
            <person name="Kuroki Y."/>
            <person name="Toyoda A."/>
            <person name="Suzuki Y."/>
            <person name="Hashimoto A."/>
            <person name="Yamaguchi K."/>
            <person name="Sugano A."/>
            <person name="Kohara Y."/>
            <person name="Fujiyama A."/>
            <person name="Anterola A."/>
            <person name="Aoki S."/>
            <person name="Ashton N."/>
            <person name="Barbazuk W.B."/>
            <person name="Barker E."/>
            <person name="Bennetzen J."/>
            <person name="Bezanilla M."/>
            <person name="Blankenship R."/>
            <person name="Cho S.H."/>
            <person name="Dutcher S."/>
            <person name="Estelle M."/>
            <person name="Fawcett J.A."/>
            <person name="Gundlach H."/>
            <person name="Hanada K."/>
            <person name="Heyl A."/>
            <person name="Hicks K.A."/>
            <person name="Hugh J."/>
            <person name="Lohr M."/>
            <person name="Mayer K."/>
            <person name="Melkozernov A."/>
            <person name="Murata T."/>
            <person name="Nelson D."/>
            <person name="Pils B."/>
            <person name="Prigge M."/>
            <person name="Reiss B."/>
            <person name="Renner T."/>
            <person name="Rombauts S."/>
            <person name="Rushton P."/>
            <person name="Sanderfoot A."/>
            <person name="Schween G."/>
            <person name="Shiu S.-H."/>
            <person name="Stueber K."/>
            <person name="Theodoulou F.L."/>
            <person name="Tu H."/>
            <person name="Van de Peer Y."/>
            <person name="Verrier P.J."/>
            <person name="Waters E."/>
            <person name="Wood A."/>
            <person name="Yang L."/>
            <person name="Cove D."/>
            <person name="Cuming A."/>
            <person name="Hasebe M."/>
            <person name="Lucas S."/>
            <person name="Mishler D.B."/>
            <person name="Reski R."/>
            <person name="Grigoriev I."/>
            <person name="Quatrano R.S."/>
            <person name="Boore J.L."/>
        </authorList>
    </citation>
    <scope>NUCLEOTIDE SEQUENCE [LARGE SCALE GENOMIC DNA]</scope>
    <source>
        <strain evidence="3 4">cv. Gransden 2004</strain>
    </source>
</reference>